<accession>A0A0C9VHT8</accession>
<dbReference type="HOGENOM" id="CLU_091985_0_1_1"/>
<dbReference type="PANTHER" id="PTHR40202:SF1">
    <property type="entry name" value="HD DOMAIN-CONTAINING PROTEIN"/>
    <property type="match status" value="1"/>
</dbReference>
<dbReference type="InterPro" id="IPR003607">
    <property type="entry name" value="HD/PDEase_dom"/>
</dbReference>
<dbReference type="OrthoDB" id="445007at2759"/>
<sequence>MGLQKAIAERRVDELFQIMKSNGGQEYLDYDLSLFEHCLLIANLAATSVYTPDVHSKDDMIVACLLHDIGRFPRVAATIRQLFPKDINTWEHARIGLEYLRHLGFRNAVCTLVSSHMEAKRYLAATDRRYLRKLSDESRDELIRLQGGPMSEEEVDQFEASSDFRDRIQIRRWNDAATSFDAVDKTSKLECYREKVIAAMIG</sequence>
<reference evidence="2 3" key="1">
    <citation type="submission" date="2014-06" db="EMBL/GenBank/DDBJ databases">
        <title>Evolutionary Origins and Diversification of the Mycorrhizal Mutualists.</title>
        <authorList>
            <consortium name="DOE Joint Genome Institute"/>
            <consortium name="Mycorrhizal Genomics Consortium"/>
            <person name="Kohler A."/>
            <person name="Kuo A."/>
            <person name="Nagy L.G."/>
            <person name="Floudas D."/>
            <person name="Copeland A."/>
            <person name="Barry K.W."/>
            <person name="Cichocki N."/>
            <person name="Veneault-Fourrey C."/>
            <person name="LaButti K."/>
            <person name="Lindquist E.A."/>
            <person name="Lipzen A."/>
            <person name="Lundell T."/>
            <person name="Morin E."/>
            <person name="Murat C."/>
            <person name="Riley R."/>
            <person name="Ohm R."/>
            <person name="Sun H."/>
            <person name="Tunlid A."/>
            <person name="Henrissat B."/>
            <person name="Grigoriev I.V."/>
            <person name="Hibbett D.S."/>
            <person name="Martin F."/>
        </authorList>
    </citation>
    <scope>NUCLEOTIDE SEQUENCE [LARGE SCALE GENOMIC DNA]</scope>
    <source>
        <strain evidence="2 3">SS14</strain>
    </source>
</reference>
<dbReference type="CDD" id="cd00077">
    <property type="entry name" value="HDc"/>
    <property type="match status" value="1"/>
</dbReference>
<dbReference type="EMBL" id="KN837140">
    <property type="protein sequence ID" value="KIJ40967.1"/>
    <property type="molecule type" value="Genomic_DNA"/>
</dbReference>
<name>A0A0C9VHT8_SPHS4</name>
<dbReference type="Gene3D" id="1.10.3210.10">
    <property type="entry name" value="Hypothetical protein af1432"/>
    <property type="match status" value="1"/>
</dbReference>
<protein>
    <recommendedName>
        <fullName evidence="1">HD domain-containing protein</fullName>
    </recommendedName>
</protein>
<dbReference type="Proteomes" id="UP000054279">
    <property type="component" value="Unassembled WGS sequence"/>
</dbReference>
<evidence type="ECO:0000313" key="3">
    <source>
        <dbReference type="Proteomes" id="UP000054279"/>
    </source>
</evidence>
<proteinExistence type="predicted"/>
<evidence type="ECO:0000259" key="1">
    <source>
        <dbReference type="Pfam" id="PF01966"/>
    </source>
</evidence>
<dbReference type="NCBIfam" id="TIGR00277">
    <property type="entry name" value="HDIG"/>
    <property type="match status" value="1"/>
</dbReference>
<dbReference type="Pfam" id="PF01966">
    <property type="entry name" value="HD"/>
    <property type="match status" value="1"/>
</dbReference>
<dbReference type="InterPro" id="IPR006675">
    <property type="entry name" value="HDIG_dom"/>
</dbReference>
<keyword evidence="3" id="KW-1185">Reference proteome</keyword>
<evidence type="ECO:0000313" key="2">
    <source>
        <dbReference type="EMBL" id="KIJ40967.1"/>
    </source>
</evidence>
<dbReference type="PANTHER" id="PTHR40202">
    <property type="match status" value="1"/>
</dbReference>
<feature type="domain" description="HD" evidence="1">
    <location>
        <begin position="35"/>
        <end position="135"/>
    </location>
</feature>
<dbReference type="InterPro" id="IPR006674">
    <property type="entry name" value="HD_domain"/>
</dbReference>
<gene>
    <name evidence="2" type="ORF">M422DRAFT_32082</name>
</gene>
<dbReference type="InterPro" id="IPR052567">
    <property type="entry name" value="OP_Dioxygenase"/>
</dbReference>
<dbReference type="SUPFAM" id="SSF109604">
    <property type="entry name" value="HD-domain/PDEase-like"/>
    <property type="match status" value="1"/>
</dbReference>
<dbReference type="AlphaFoldDB" id="A0A0C9VHT8"/>
<organism evidence="2 3">
    <name type="scientific">Sphaerobolus stellatus (strain SS14)</name>
    <dbReference type="NCBI Taxonomy" id="990650"/>
    <lineage>
        <taxon>Eukaryota</taxon>
        <taxon>Fungi</taxon>
        <taxon>Dikarya</taxon>
        <taxon>Basidiomycota</taxon>
        <taxon>Agaricomycotina</taxon>
        <taxon>Agaricomycetes</taxon>
        <taxon>Phallomycetidae</taxon>
        <taxon>Geastrales</taxon>
        <taxon>Sphaerobolaceae</taxon>
        <taxon>Sphaerobolus</taxon>
    </lineage>
</organism>